<dbReference type="EnsemblPlants" id="KEH17673">
    <property type="protein sequence ID" value="KEH17673"/>
    <property type="gene ID" value="MTR_0003s0620"/>
</dbReference>
<dbReference type="Pfam" id="PF13649">
    <property type="entry name" value="Methyltransf_25"/>
    <property type="match status" value="1"/>
</dbReference>
<protein>
    <submittedName>
        <fullName evidence="5">S-adenosylmethionine-dependent methyltransferase, putative</fullName>
    </submittedName>
</protein>
<feature type="domain" description="Methyltransferase" evidence="4">
    <location>
        <begin position="53"/>
        <end position="123"/>
    </location>
</feature>
<dbReference type="EMBL" id="KL402728">
    <property type="protein sequence ID" value="KEH17673.1"/>
    <property type="molecule type" value="Genomic_DNA"/>
</dbReference>
<evidence type="ECO:0000256" key="2">
    <source>
        <dbReference type="ARBA" id="ARBA00022603"/>
    </source>
</evidence>
<proteinExistence type="inferred from homology"/>
<dbReference type="InterPro" id="IPR029063">
    <property type="entry name" value="SAM-dependent_MTases_sf"/>
</dbReference>
<evidence type="ECO:0000313" key="5">
    <source>
        <dbReference type="EMBL" id="KEH17673.1"/>
    </source>
</evidence>
<evidence type="ECO:0000256" key="1">
    <source>
        <dbReference type="ARBA" id="ARBA00008361"/>
    </source>
</evidence>
<dbReference type="InterPro" id="IPR041698">
    <property type="entry name" value="Methyltransf_25"/>
</dbReference>
<evidence type="ECO:0000313" key="7">
    <source>
        <dbReference type="Proteomes" id="UP000002051"/>
    </source>
</evidence>
<reference evidence="6" key="3">
    <citation type="submission" date="2015-06" db="UniProtKB">
        <authorList>
            <consortium name="EnsemblPlants"/>
        </authorList>
    </citation>
    <scope>IDENTIFICATION</scope>
    <source>
        <strain evidence="6">cv. Jemalong A17</strain>
    </source>
</reference>
<name>A0A072TLD4_MEDTR</name>
<evidence type="ECO:0000256" key="3">
    <source>
        <dbReference type="ARBA" id="ARBA00022679"/>
    </source>
</evidence>
<keyword evidence="3" id="KW-0808">Transferase</keyword>
<dbReference type="GO" id="GO:0032259">
    <property type="term" value="P:methylation"/>
    <property type="evidence" value="ECO:0007669"/>
    <property type="project" value="UniProtKB-KW"/>
</dbReference>
<comment type="similarity">
    <text evidence="1">Belongs to the methyltransferase superfamily.</text>
</comment>
<accession>A0A072TLD4</accession>
<dbReference type="Gene3D" id="3.40.50.150">
    <property type="entry name" value="Vaccinia Virus protein VP39"/>
    <property type="match status" value="1"/>
</dbReference>
<dbReference type="PANTHER" id="PTHR12176">
    <property type="entry name" value="SAM-DEPENDENT METHYLTRANSFERASE SUPERFAMILY PROTEIN"/>
    <property type="match status" value="1"/>
</dbReference>
<reference evidence="5 7" key="2">
    <citation type="journal article" date="2014" name="BMC Genomics">
        <title>An improved genome release (version Mt4.0) for the model legume Medicago truncatula.</title>
        <authorList>
            <person name="Tang H."/>
            <person name="Krishnakumar V."/>
            <person name="Bidwell S."/>
            <person name="Rosen B."/>
            <person name="Chan A."/>
            <person name="Zhou S."/>
            <person name="Gentzbittel L."/>
            <person name="Childs K.L."/>
            <person name="Yandell M."/>
            <person name="Gundlach H."/>
            <person name="Mayer K.F."/>
            <person name="Schwartz D.C."/>
            <person name="Town C.D."/>
        </authorList>
    </citation>
    <scope>GENOME REANNOTATION</scope>
    <source>
        <strain evidence="5">A17</strain>
        <strain evidence="6 7">cv. Jemalong A17</strain>
    </source>
</reference>
<dbReference type="CDD" id="cd02440">
    <property type="entry name" value="AdoMet_MTases"/>
    <property type="match status" value="1"/>
</dbReference>
<sequence>MFRDVSSCNTYDYGDAHYWDARYIQEGGSFDWYQRYSNLKPFLRHCFSLSSTILMVGCGNAVISEDMVKDGYEEIVNIDISSVAIDMMRKKHERLPQLKYLQMDVRDMSFFPDESFDGVIDKALIQCSCCAHNLFIHAARPGFHKPECSTSSKKSLLEPIPLTDKGLLPADWVMEDPDSHFIYVCRKVNDTNGDDIPPYRLNIDVS</sequence>
<dbReference type="HOGENOM" id="CLU_065920_0_0_1"/>
<dbReference type="AlphaFoldDB" id="A0A072TLD4"/>
<reference evidence="5 7" key="1">
    <citation type="journal article" date="2011" name="Nature">
        <title>The Medicago genome provides insight into the evolution of rhizobial symbioses.</title>
        <authorList>
            <person name="Young N.D."/>
            <person name="Debelle F."/>
            <person name="Oldroyd G.E."/>
            <person name="Geurts R."/>
            <person name="Cannon S.B."/>
            <person name="Udvardi M.K."/>
            <person name="Benedito V.A."/>
            <person name="Mayer K.F."/>
            <person name="Gouzy J."/>
            <person name="Schoof H."/>
            <person name="Van de Peer Y."/>
            <person name="Proost S."/>
            <person name="Cook D.R."/>
            <person name="Meyers B.C."/>
            <person name="Spannagl M."/>
            <person name="Cheung F."/>
            <person name="De Mita S."/>
            <person name="Krishnakumar V."/>
            <person name="Gundlach H."/>
            <person name="Zhou S."/>
            <person name="Mudge J."/>
            <person name="Bharti A.K."/>
            <person name="Murray J.D."/>
            <person name="Naoumkina M.A."/>
            <person name="Rosen B."/>
            <person name="Silverstein K.A."/>
            <person name="Tang H."/>
            <person name="Rombauts S."/>
            <person name="Zhao P.X."/>
            <person name="Zhou P."/>
            <person name="Barbe V."/>
            <person name="Bardou P."/>
            <person name="Bechner M."/>
            <person name="Bellec A."/>
            <person name="Berger A."/>
            <person name="Berges H."/>
            <person name="Bidwell S."/>
            <person name="Bisseling T."/>
            <person name="Choisne N."/>
            <person name="Couloux A."/>
            <person name="Denny R."/>
            <person name="Deshpande S."/>
            <person name="Dai X."/>
            <person name="Doyle J.J."/>
            <person name="Dudez A.M."/>
            <person name="Farmer A.D."/>
            <person name="Fouteau S."/>
            <person name="Franken C."/>
            <person name="Gibelin C."/>
            <person name="Gish J."/>
            <person name="Goldstein S."/>
            <person name="Gonzalez A.J."/>
            <person name="Green P.J."/>
            <person name="Hallab A."/>
            <person name="Hartog M."/>
            <person name="Hua A."/>
            <person name="Humphray S.J."/>
            <person name="Jeong D.H."/>
            <person name="Jing Y."/>
            <person name="Jocker A."/>
            <person name="Kenton S.M."/>
            <person name="Kim D.J."/>
            <person name="Klee K."/>
            <person name="Lai H."/>
            <person name="Lang C."/>
            <person name="Lin S."/>
            <person name="Macmil S.L."/>
            <person name="Magdelenat G."/>
            <person name="Matthews L."/>
            <person name="McCorrison J."/>
            <person name="Monaghan E.L."/>
            <person name="Mun J.H."/>
            <person name="Najar F.Z."/>
            <person name="Nicholson C."/>
            <person name="Noirot C."/>
            <person name="O'Bleness M."/>
            <person name="Paule C.R."/>
            <person name="Poulain J."/>
            <person name="Prion F."/>
            <person name="Qin B."/>
            <person name="Qu C."/>
            <person name="Retzel E.F."/>
            <person name="Riddle C."/>
            <person name="Sallet E."/>
            <person name="Samain S."/>
            <person name="Samson N."/>
            <person name="Sanders I."/>
            <person name="Saurat O."/>
            <person name="Scarpelli C."/>
            <person name="Schiex T."/>
            <person name="Segurens B."/>
            <person name="Severin A.J."/>
            <person name="Sherrier D.J."/>
            <person name="Shi R."/>
            <person name="Sims S."/>
            <person name="Singer S.R."/>
            <person name="Sinharoy S."/>
            <person name="Sterck L."/>
            <person name="Viollet A."/>
            <person name="Wang B.B."/>
            <person name="Wang K."/>
            <person name="Wang M."/>
            <person name="Wang X."/>
            <person name="Warfsmann J."/>
            <person name="Weissenbach J."/>
            <person name="White D.D."/>
            <person name="White J.D."/>
            <person name="Wiley G.B."/>
            <person name="Wincker P."/>
            <person name="Xing Y."/>
            <person name="Yang L."/>
            <person name="Yao Z."/>
            <person name="Ying F."/>
            <person name="Zhai J."/>
            <person name="Zhou L."/>
            <person name="Zuber A."/>
            <person name="Denarie J."/>
            <person name="Dixon R.A."/>
            <person name="May G.D."/>
            <person name="Schwartz D.C."/>
            <person name="Rogers J."/>
            <person name="Quetier F."/>
            <person name="Town C.D."/>
            <person name="Roe B.A."/>
        </authorList>
    </citation>
    <scope>NUCLEOTIDE SEQUENCE [LARGE SCALE GENOMIC DNA]</scope>
    <source>
        <strain evidence="5">A17</strain>
        <strain evidence="6 7">cv. Jemalong A17</strain>
    </source>
</reference>
<organism evidence="5 7">
    <name type="scientific">Medicago truncatula</name>
    <name type="common">Barrel medic</name>
    <name type="synonym">Medicago tribuloides</name>
    <dbReference type="NCBI Taxonomy" id="3880"/>
    <lineage>
        <taxon>Eukaryota</taxon>
        <taxon>Viridiplantae</taxon>
        <taxon>Streptophyta</taxon>
        <taxon>Embryophyta</taxon>
        <taxon>Tracheophyta</taxon>
        <taxon>Spermatophyta</taxon>
        <taxon>Magnoliopsida</taxon>
        <taxon>eudicotyledons</taxon>
        <taxon>Gunneridae</taxon>
        <taxon>Pentapetalae</taxon>
        <taxon>rosids</taxon>
        <taxon>fabids</taxon>
        <taxon>Fabales</taxon>
        <taxon>Fabaceae</taxon>
        <taxon>Papilionoideae</taxon>
        <taxon>50 kb inversion clade</taxon>
        <taxon>NPAAA clade</taxon>
        <taxon>Hologalegina</taxon>
        <taxon>IRL clade</taxon>
        <taxon>Trifolieae</taxon>
        <taxon>Medicago</taxon>
    </lineage>
</organism>
<dbReference type="STRING" id="3880.A0A072TLD4"/>
<dbReference type="SUPFAM" id="SSF53335">
    <property type="entry name" value="S-adenosyl-L-methionine-dependent methyltransferases"/>
    <property type="match status" value="1"/>
</dbReference>
<keyword evidence="2 5" id="KW-0489">Methyltransferase</keyword>
<dbReference type="PANTHER" id="PTHR12176:SF66">
    <property type="entry name" value="S-ADENOSYL-L-METHIONINE-DEPENDENT METHYLTRANSFERASES SUPERFAMILY PROTEIN"/>
    <property type="match status" value="1"/>
</dbReference>
<gene>
    <name evidence="5" type="ORF">MTR_0003s0620</name>
</gene>
<evidence type="ECO:0000259" key="4">
    <source>
        <dbReference type="Pfam" id="PF13649"/>
    </source>
</evidence>
<dbReference type="Proteomes" id="UP000002051">
    <property type="component" value="Unassembled WGS sequence"/>
</dbReference>
<evidence type="ECO:0000313" key="6">
    <source>
        <dbReference type="EnsemblPlants" id="KEH17673"/>
    </source>
</evidence>
<dbReference type="InterPro" id="IPR051419">
    <property type="entry name" value="Lys/N-term_MeTrsfase_sf"/>
</dbReference>
<dbReference type="ExpressionAtlas" id="A0A072TLD4">
    <property type="expression patterns" value="differential"/>
</dbReference>
<dbReference type="GO" id="GO:0008168">
    <property type="term" value="F:methyltransferase activity"/>
    <property type="evidence" value="ECO:0007669"/>
    <property type="project" value="UniProtKB-KW"/>
</dbReference>
<keyword evidence="7" id="KW-1185">Reference proteome</keyword>